<dbReference type="EMBL" id="AAOT01000011">
    <property type="protein sequence ID" value="EAR51610.1"/>
    <property type="molecule type" value="Genomic_DNA"/>
</dbReference>
<dbReference type="Pfam" id="PF02470">
    <property type="entry name" value="MlaD"/>
    <property type="match status" value="1"/>
</dbReference>
<dbReference type="Proteomes" id="UP000003635">
    <property type="component" value="Unassembled WGS sequence"/>
</dbReference>
<evidence type="ECO:0000313" key="2">
    <source>
        <dbReference type="EMBL" id="EAR51610.1"/>
    </source>
</evidence>
<dbReference type="InterPro" id="IPR052336">
    <property type="entry name" value="MlaD_Phospholipid_Transporter"/>
</dbReference>
<dbReference type="RefSeq" id="WP_007253889.1">
    <property type="nucleotide sequence ID" value="NZ_CH724107.1"/>
</dbReference>
<organism evidence="2 3">
    <name type="scientific">Oceanicola granulosus (strain ATCC BAA-861 / DSM 15982 / KCTC 12143 / HTCC2516)</name>
    <dbReference type="NCBI Taxonomy" id="314256"/>
    <lineage>
        <taxon>Bacteria</taxon>
        <taxon>Pseudomonadati</taxon>
        <taxon>Pseudomonadota</taxon>
        <taxon>Alphaproteobacteria</taxon>
        <taxon>Rhodobacterales</taxon>
        <taxon>Roseobacteraceae</taxon>
        <taxon>Oceanicola</taxon>
    </lineage>
</organism>
<proteinExistence type="predicted"/>
<dbReference type="PANTHER" id="PTHR33371">
    <property type="entry name" value="INTERMEMBRANE PHOSPHOLIPID TRANSPORT SYSTEM BINDING PROTEIN MLAD-RELATED"/>
    <property type="match status" value="1"/>
</dbReference>
<dbReference type="HOGENOM" id="CLU_107027_1_0_5"/>
<dbReference type="InterPro" id="IPR003399">
    <property type="entry name" value="Mce/MlaD"/>
</dbReference>
<dbReference type="AlphaFoldDB" id="Q2CFT2"/>
<dbReference type="OrthoDB" id="7164001at2"/>
<sequence length="148" mass="15310">MRENPTEVVVGGAVLALAVGFLVFMLQGTGVSARGAGYELVANFSSAEGVDVGTDVRMAGVKVGTVSALELNPETYRADMTISVQDGLLVPDDSSLAVASEGLLGGNFMEIVPGGSFEFFEPGAQFRDTQSSVSLLTLLLRYVGGGDE</sequence>
<dbReference type="eggNOG" id="COG1463">
    <property type="taxonomic scope" value="Bacteria"/>
</dbReference>
<feature type="domain" description="Mce/MlaD" evidence="1">
    <location>
        <begin position="37"/>
        <end position="114"/>
    </location>
</feature>
<dbReference type="PANTHER" id="PTHR33371:SF4">
    <property type="entry name" value="INTERMEMBRANE PHOSPHOLIPID TRANSPORT SYSTEM BINDING PROTEIN MLAD"/>
    <property type="match status" value="1"/>
</dbReference>
<evidence type="ECO:0000313" key="3">
    <source>
        <dbReference type="Proteomes" id="UP000003635"/>
    </source>
</evidence>
<name>Q2CFT2_OCEGH</name>
<dbReference type="STRING" id="314256.OG2516_01786"/>
<evidence type="ECO:0000259" key="1">
    <source>
        <dbReference type="Pfam" id="PF02470"/>
    </source>
</evidence>
<reference evidence="2 3" key="1">
    <citation type="journal article" date="2010" name="J. Bacteriol.">
        <title>Genome sequences of Oceanicola granulosus HTCC2516(T) and Oceanicola batsensis HTCC2597(TDelta).</title>
        <authorList>
            <person name="Thrash J.C."/>
            <person name="Cho J.C."/>
            <person name="Vergin K.L."/>
            <person name="Giovannoni S.J."/>
        </authorList>
    </citation>
    <scope>NUCLEOTIDE SEQUENCE [LARGE SCALE GENOMIC DNA]</scope>
    <source>
        <strain evidence="3">ATCC BAA-861 / DSM 15982 / KCTC 12143 / HTCC2516</strain>
    </source>
</reference>
<accession>Q2CFT2</accession>
<protein>
    <recommendedName>
        <fullName evidence="1">Mce/MlaD domain-containing protein</fullName>
    </recommendedName>
</protein>
<comment type="caution">
    <text evidence="2">The sequence shown here is derived from an EMBL/GenBank/DDBJ whole genome shotgun (WGS) entry which is preliminary data.</text>
</comment>
<gene>
    <name evidence="2" type="ORF">OG2516_01786</name>
</gene>
<keyword evidence="3" id="KW-1185">Reference proteome</keyword>